<feature type="transmembrane region" description="Helical" evidence="9">
    <location>
        <begin position="100"/>
        <end position="121"/>
    </location>
</feature>
<dbReference type="EMBL" id="VSIX01000131">
    <property type="protein sequence ID" value="TYB30489.1"/>
    <property type="molecule type" value="Genomic_DNA"/>
</dbReference>
<evidence type="ECO:0000256" key="3">
    <source>
        <dbReference type="ARBA" id="ARBA00022630"/>
    </source>
</evidence>
<keyword evidence="4" id="KW-0288">FMN</keyword>
<dbReference type="AlphaFoldDB" id="A0A5D0MIV1"/>
<evidence type="ECO:0000313" key="10">
    <source>
        <dbReference type="EMBL" id="TYB30489.1"/>
    </source>
</evidence>
<evidence type="ECO:0000256" key="8">
    <source>
        <dbReference type="ARBA" id="ARBA00023136"/>
    </source>
</evidence>
<feature type="transmembrane region" description="Helical" evidence="9">
    <location>
        <begin position="246"/>
        <end position="263"/>
    </location>
</feature>
<protein>
    <submittedName>
        <fullName evidence="10">RnfABCDGE type electron transport complex subunit D</fullName>
    </submittedName>
</protein>
<proteinExistence type="predicted"/>
<keyword evidence="5 9" id="KW-0812">Transmembrane</keyword>
<name>A0A5D0MIV1_9BACT</name>
<keyword evidence="3" id="KW-0285">Flavoprotein</keyword>
<evidence type="ECO:0000256" key="2">
    <source>
        <dbReference type="ARBA" id="ARBA00022553"/>
    </source>
</evidence>
<feature type="transmembrane region" description="Helical" evidence="9">
    <location>
        <begin position="48"/>
        <end position="64"/>
    </location>
</feature>
<dbReference type="PANTHER" id="PTHR30578">
    <property type="entry name" value="ELECTRON TRANSPORT COMPLEX PROTEIN RNFD"/>
    <property type="match status" value="1"/>
</dbReference>
<evidence type="ECO:0000256" key="9">
    <source>
        <dbReference type="SAM" id="Phobius"/>
    </source>
</evidence>
<feature type="transmembrane region" description="Helical" evidence="9">
    <location>
        <begin position="189"/>
        <end position="210"/>
    </location>
</feature>
<gene>
    <name evidence="10" type="ORF">FXF47_08980</name>
</gene>
<evidence type="ECO:0000256" key="1">
    <source>
        <dbReference type="ARBA" id="ARBA00022448"/>
    </source>
</evidence>
<dbReference type="PANTHER" id="PTHR30578:SF1">
    <property type="entry name" value="NA(+)-TRANSLOCATING NADH-QUINONE REDUCTASE SUBUNIT B"/>
    <property type="match status" value="1"/>
</dbReference>
<keyword evidence="1" id="KW-0813">Transport</keyword>
<evidence type="ECO:0000256" key="5">
    <source>
        <dbReference type="ARBA" id="ARBA00022692"/>
    </source>
</evidence>
<evidence type="ECO:0000256" key="4">
    <source>
        <dbReference type="ARBA" id="ARBA00022643"/>
    </source>
</evidence>
<keyword evidence="8 9" id="KW-0472">Membrane</keyword>
<keyword evidence="7 9" id="KW-1133">Transmembrane helix</keyword>
<dbReference type="InterPro" id="IPR011303">
    <property type="entry name" value="RnfD_bac"/>
</dbReference>
<feature type="transmembrane region" description="Helical" evidence="9">
    <location>
        <begin position="70"/>
        <end position="88"/>
    </location>
</feature>
<dbReference type="InterPro" id="IPR004338">
    <property type="entry name" value="NqrB/RnfD"/>
</dbReference>
<dbReference type="GO" id="GO:0022900">
    <property type="term" value="P:electron transport chain"/>
    <property type="evidence" value="ECO:0007669"/>
    <property type="project" value="InterPro"/>
</dbReference>
<feature type="transmembrane region" description="Helical" evidence="9">
    <location>
        <begin position="216"/>
        <end position="234"/>
    </location>
</feature>
<evidence type="ECO:0000256" key="7">
    <source>
        <dbReference type="ARBA" id="ARBA00022989"/>
    </source>
</evidence>
<feature type="transmembrane region" description="Helical" evidence="9">
    <location>
        <begin position="269"/>
        <end position="287"/>
    </location>
</feature>
<organism evidence="10 11">
    <name type="scientific">Candidatus Mcinerneyibacterium aminivorans</name>
    <dbReference type="NCBI Taxonomy" id="2703815"/>
    <lineage>
        <taxon>Bacteria</taxon>
        <taxon>Candidatus Macinerneyibacteriota</taxon>
        <taxon>Candidatus Mcinerneyibacteria</taxon>
        <taxon>Candidatus Mcinerneyibacteriales</taxon>
        <taxon>Candidatus Mcinerneyibacteriaceae</taxon>
        <taxon>Candidatus Mcinerneyibacterium</taxon>
    </lineage>
</organism>
<dbReference type="GO" id="GO:0055085">
    <property type="term" value="P:transmembrane transport"/>
    <property type="evidence" value="ECO:0007669"/>
    <property type="project" value="InterPro"/>
</dbReference>
<comment type="caution">
    <text evidence="10">The sequence shown here is derived from an EMBL/GenBank/DDBJ whole genome shotgun (WGS) entry which is preliminary data.</text>
</comment>
<feature type="transmembrane region" description="Helical" evidence="9">
    <location>
        <begin position="12"/>
        <end position="36"/>
    </location>
</feature>
<keyword evidence="6" id="KW-1278">Translocase</keyword>
<dbReference type="Proteomes" id="UP000324143">
    <property type="component" value="Unassembled WGS sequence"/>
</dbReference>
<dbReference type="GO" id="GO:0005886">
    <property type="term" value="C:plasma membrane"/>
    <property type="evidence" value="ECO:0007669"/>
    <property type="project" value="TreeGrafter"/>
</dbReference>
<dbReference type="Pfam" id="PF03116">
    <property type="entry name" value="NQR2_RnfD_RnfE"/>
    <property type="match status" value="1"/>
</dbReference>
<keyword evidence="2" id="KW-0597">Phosphoprotein</keyword>
<feature type="transmembrane region" description="Helical" evidence="9">
    <location>
        <begin position="162"/>
        <end position="182"/>
    </location>
</feature>
<accession>A0A5D0MIV1</accession>
<sequence>MVTVLKALSLPVLASIYFFGLRSLFILILVNIIAFLTEYIFNRFYNKPVSSSVFVTGVLFTLTLPPTLPYWMAAVGIIFGVLFGKMVFGGFGKNIFNPALVGRVFLYINFGNFMTGSKIWAKPFTNMLGGFVAYLPDTITAATPLADKNTNSYLELFVGNHAGAIGATSILLILLGGIYIVYKKVADYRIVFSLFVAVAITQTILVILKVVTFNPLYSFLSGGLFFGAFFMATDPITASSTKTGKWIYGAFIGLLTVLIRVFSSWPEGIMFAILLANMFAPIMDYYIKRQKREA</sequence>
<keyword evidence="11" id="KW-1185">Reference proteome</keyword>
<evidence type="ECO:0000313" key="11">
    <source>
        <dbReference type="Proteomes" id="UP000324143"/>
    </source>
</evidence>
<dbReference type="NCBIfam" id="TIGR01946">
    <property type="entry name" value="rnfD"/>
    <property type="match status" value="1"/>
</dbReference>
<evidence type="ECO:0000256" key="6">
    <source>
        <dbReference type="ARBA" id="ARBA00022967"/>
    </source>
</evidence>
<reference evidence="10" key="1">
    <citation type="submission" date="2019-08" db="EMBL/GenBank/DDBJ databases">
        <title>Genomic characterization of a novel candidate phylum (ARYD3) from a high temperature, high salinity tertiary oil reservoir in north central Oklahoma, USA.</title>
        <authorList>
            <person name="Youssef N.H."/>
            <person name="Yadav A."/>
            <person name="Elshahed M.S."/>
        </authorList>
    </citation>
    <scope>NUCLEOTIDE SEQUENCE [LARGE SCALE GENOMIC DNA]</scope>
    <source>
        <strain evidence="10">ARYD3</strain>
    </source>
</reference>